<sequence length="543" mass="59658">MANGFDRLERFFAKRKVSTVSTDSIEPVITTGLPATEPQFPSPSFIRPKATRMAAREEVIVKQPGSIRSPSVADAYSPNRMGSTKAQSSTYSSDSYRLQYSPIRTSSLRHLQGHRLLDGFGDFQFPQPPTHNGEISPVSLASNQMSVFELSGQRSPRSRSPRKTEVGPDRLDTPPVSDPEDEDFRCPRYFRNKKLPELPHGALPTPGPSPELSPVLDSQLRESRSIDILNKAVYRDIHCHLRESLKQPPLRRALSQSSLSLSTSRGSLSSSTLREPDVIDFLNLSDDDIAEISPDTPPMSSESDHSSPTLASTIASRQRQSLLTLTPPYASRPATAAAFEAARIANRYNFDLVYVVNLWPDVSGPPTSSPEEDTASFDSDFSAKPSKGMTGRLLAAYGLHNVKSPFQISAGVHGKILRSGGWIEYRNQEARSDEFARGYACAFYTGQYSRTGSIVSSTSTSSTKMRQSDRGIVFAAYRKPRADGGMMGVGSSKTELADVHQDAEALVEMLIDIHVANRLRQPLSHSHDSDETGPMPMQPLNLQ</sequence>
<dbReference type="Proteomes" id="UP000722485">
    <property type="component" value="Unassembled WGS sequence"/>
</dbReference>
<dbReference type="OrthoDB" id="5244801at2759"/>
<reference evidence="2" key="1">
    <citation type="submission" date="2020-03" db="EMBL/GenBank/DDBJ databases">
        <title>Draft Genome Sequence of Cylindrodendrum hubeiense.</title>
        <authorList>
            <person name="Buettner E."/>
            <person name="Kellner H."/>
        </authorList>
    </citation>
    <scope>NUCLEOTIDE SEQUENCE</scope>
    <source>
        <strain evidence="2">IHI 201604</strain>
    </source>
</reference>
<feature type="compositionally biased region" description="Polar residues" evidence="1">
    <location>
        <begin position="298"/>
        <end position="313"/>
    </location>
</feature>
<protein>
    <submittedName>
        <fullName evidence="2">Uncharacterized protein</fullName>
    </submittedName>
</protein>
<feature type="region of interest" description="Disordered" evidence="1">
    <location>
        <begin position="248"/>
        <end position="271"/>
    </location>
</feature>
<feature type="region of interest" description="Disordered" evidence="1">
    <location>
        <begin position="149"/>
        <end position="217"/>
    </location>
</feature>
<gene>
    <name evidence="2" type="ORF">G7Z17_g10479</name>
</gene>
<dbReference type="EMBL" id="JAANBB010000344">
    <property type="protein sequence ID" value="KAF7543764.1"/>
    <property type="molecule type" value="Genomic_DNA"/>
</dbReference>
<feature type="region of interest" description="Disordered" evidence="1">
    <location>
        <begin position="523"/>
        <end position="543"/>
    </location>
</feature>
<accession>A0A9P5H227</accession>
<feature type="region of interest" description="Disordered" evidence="1">
    <location>
        <begin position="289"/>
        <end position="313"/>
    </location>
</feature>
<evidence type="ECO:0000313" key="3">
    <source>
        <dbReference type="Proteomes" id="UP000722485"/>
    </source>
</evidence>
<feature type="compositionally biased region" description="Basic and acidic residues" evidence="1">
    <location>
        <begin position="162"/>
        <end position="172"/>
    </location>
</feature>
<evidence type="ECO:0000256" key="1">
    <source>
        <dbReference type="SAM" id="MobiDB-lite"/>
    </source>
</evidence>
<feature type="compositionally biased region" description="Polar residues" evidence="1">
    <location>
        <begin position="80"/>
        <end position="90"/>
    </location>
</feature>
<dbReference type="AlphaFoldDB" id="A0A9P5H227"/>
<feature type="compositionally biased region" description="Low complexity" evidence="1">
    <location>
        <begin position="250"/>
        <end position="271"/>
    </location>
</feature>
<keyword evidence="3" id="KW-1185">Reference proteome</keyword>
<feature type="region of interest" description="Disordered" evidence="1">
    <location>
        <begin position="66"/>
        <end position="90"/>
    </location>
</feature>
<evidence type="ECO:0000313" key="2">
    <source>
        <dbReference type="EMBL" id="KAF7543764.1"/>
    </source>
</evidence>
<comment type="caution">
    <text evidence="2">The sequence shown here is derived from an EMBL/GenBank/DDBJ whole genome shotgun (WGS) entry which is preliminary data.</text>
</comment>
<proteinExistence type="predicted"/>
<organism evidence="2 3">
    <name type="scientific">Cylindrodendrum hubeiense</name>
    <dbReference type="NCBI Taxonomy" id="595255"/>
    <lineage>
        <taxon>Eukaryota</taxon>
        <taxon>Fungi</taxon>
        <taxon>Dikarya</taxon>
        <taxon>Ascomycota</taxon>
        <taxon>Pezizomycotina</taxon>
        <taxon>Sordariomycetes</taxon>
        <taxon>Hypocreomycetidae</taxon>
        <taxon>Hypocreales</taxon>
        <taxon>Nectriaceae</taxon>
        <taxon>Cylindrodendrum</taxon>
    </lineage>
</organism>
<name>A0A9P5H227_9HYPO</name>